<proteinExistence type="predicted"/>
<protein>
    <submittedName>
        <fullName evidence="2">Uncharacterized protein</fullName>
    </submittedName>
</protein>
<name>A0ABZ1CW56_9TREE</name>
<dbReference type="EMBL" id="CP141883">
    <property type="protein sequence ID" value="WRT65992.1"/>
    <property type="molecule type" value="Genomic_DNA"/>
</dbReference>
<keyword evidence="1" id="KW-0732">Signal</keyword>
<dbReference type="Proteomes" id="UP001329825">
    <property type="component" value="Chromosome 3"/>
</dbReference>
<evidence type="ECO:0000313" key="2">
    <source>
        <dbReference type="EMBL" id="WRT65992.1"/>
    </source>
</evidence>
<accession>A0ABZ1CW56</accession>
<gene>
    <name evidence="2" type="ORF">IL334_002943</name>
</gene>
<reference evidence="2 3" key="1">
    <citation type="submission" date="2024-01" db="EMBL/GenBank/DDBJ databases">
        <title>Comparative genomics of Cryptococcus and Kwoniella reveals pathogenesis evolution and contrasting modes of karyotype evolution via chromosome fusion or intercentromeric recombination.</title>
        <authorList>
            <person name="Coelho M.A."/>
            <person name="David-Palma M."/>
            <person name="Shea T."/>
            <person name="Bowers K."/>
            <person name="McGinley-Smith S."/>
            <person name="Mohammad A.W."/>
            <person name="Gnirke A."/>
            <person name="Yurkov A.M."/>
            <person name="Nowrousian M."/>
            <person name="Sun S."/>
            <person name="Cuomo C.A."/>
            <person name="Heitman J."/>
        </authorList>
    </citation>
    <scope>NUCLEOTIDE SEQUENCE [LARGE SCALE GENOMIC DNA]</scope>
    <source>
        <strain evidence="2">CBS 11374</strain>
    </source>
</reference>
<keyword evidence="3" id="KW-1185">Reference proteome</keyword>
<dbReference type="GeneID" id="87955074"/>
<feature type="signal peptide" evidence="1">
    <location>
        <begin position="1"/>
        <end position="19"/>
    </location>
</feature>
<sequence>MYFAKLALLALPFLGLAASKPIAIEKRATAVDVVSTLQNVIAGPITTLKSSDVSAADATSALVSIKSAISVATVSIGSATAKRDLEGLASSLSLEKRDDLSIVGQVLAEVIKDIVVAVEGLADDLKGLPLIGALIIDIDFGLNTLLLGVELVLAGVIEILQGLLSGVANLLQNLGNGLLAGLILA</sequence>
<organism evidence="2 3">
    <name type="scientific">Kwoniella shivajii</name>
    <dbReference type="NCBI Taxonomy" id="564305"/>
    <lineage>
        <taxon>Eukaryota</taxon>
        <taxon>Fungi</taxon>
        <taxon>Dikarya</taxon>
        <taxon>Basidiomycota</taxon>
        <taxon>Agaricomycotina</taxon>
        <taxon>Tremellomycetes</taxon>
        <taxon>Tremellales</taxon>
        <taxon>Cryptococcaceae</taxon>
        <taxon>Kwoniella</taxon>
    </lineage>
</organism>
<dbReference type="RefSeq" id="XP_062790732.1">
    <property type="nucleotide sequence ID" value="XM_062934681.1"/>
</dbReference>
<evidence type="ECO:0000256" key="1">
    <source>
        <dbReference type="SAM" id="SignalP"/>
    </source>
</evidence>
<evidence type="ECO:0000313" key="3">
    <source>
        <dbReference type="Proteomes" id="UP001329825"/>
    </source>
</evidence>
<feature type="chain" id="PRO_5045624063" evidence="1">
    <location>
        <begin position="20"/>
        <end position="185"/>
    </location>
</feature>